<dbReference type="Proteomes" id="UP000018502">
    <property type="component" value="Unassembled WGS sequence"/>
</dbReference>
<comment type="caution">
    <text evidence="1">The sequence shown here is derived from an EMBL/GenBank/DDBJ whole genome shotgun (WGS) entry which is preliminary data.</text>
</comment>
<gene>
    <name evidence="1" type="ORF">L833_3165</name>
</gene>
<proteinExistence type="predicted"/>
<evidence type="ECO:0000313" key="2">
    <source>
        <dbReference type="Proteomes" id="UP000018502"/>
    </source>
</evidence>
<sequence length="38" mass="4217">MSPSVYTAMERIPMARSVDAMRTAISPRFAIKTLCNVT</sequence>
<dbReference type="AlphaFoldDB" id="A0A829MNK4"/>
<dbReference type="EMBL" id="AYTF01000001">
    <property type="protein sequence ID" value="ESV65772.1"/>
    <property type="molecule type" value="Genomic_DNA"/>
</dbReference>
<protein>
    <submittedName>
        <fullName evidence="1">Uncharacterized protein</fullName>
    </submittedName>
</protein>
<organism evidence="1 2">
    <name type="scientific">Mycobacteroides abscessus MAB_091912_2446</name>
    <dbReference type="NCBI Taxonomy" id="1335414"/>
    <lineage>
        <taxon>Bacteria</taxon>
        <taxon>Bacillati</taxon>
        <taxon>Actinomycetota</taxon>
        <taxon>Actinomycetes</taxon>
        <taxon>Mycobacteriales</taxon>
        <taxon>Mycobacteriaceae</taxon>
        <taxon>Mycobacteroides</taxon>
        <taxon>Mycobacteroides abscessus</taxon>
    </lineage>
</organism>
<reference evidence="1 2" key="1">
    <citation type="journal article" date="2014" name="Emerg. Infect. Dis.">
        <title>High-level Relatedness among Mycobacterium abscessus subsp. massiliense Strains from Widely Separated Outbreaks.</title>
        <authorList>
            <person name="Tettelin H."/>
            <person name="Davidson R.M."/>
            <person name="Agrawal S."/>
            <person name="Aitken M.L."/>
            <person name="Shallom S."/>
            <person name="Hasan N.A."/>
            <person name="Strong M."/>
            <person name="Nogueira de Moura V.C."/>
            <person name="De Groote M.A."/>
            <person name="Duarte R.S."/>
            <person name="Hine E."/>
            <person name="Parankush S."/>
            <person name="Su Q."/>
            <person name="Daugherty S.C."/>
            <person name="Fraser C.M."/>
            <person name="Brown-Elliott B.A."/>
            <person name="Wallace R.J.Jr."/>
            <person name="Holland S.M."/>
            <person name="Sampaio E.P."/>
            <person name="Olivier K.N."/>
            <person name="Jackson M."/>
            <person name="Zelazny A.M."/>
        </authorList>
    </citation>
    <scope>NUCLEOTIDE SEQUENCE [LARGE SCALE GENOMIC DNA]</scope>
    <source>
        <strain evidence="1 2">MAB_091912_2446</strain>
    </source>
</reference>
<name>A0A829MNK4_9MYCO</name>
<accession>A0A829MNK4</accession>
<evidence type="ECO:0000313" key="1">
    <source>
        <dbReference type="EMBL" id="ESV65772.1"/>
    </source>
</evidence>